<feature type="non-terminal residue" evidence="2">
    <location>
        <position position="1"/>
    </location>
</feature>
<feature type="region of interest" description="Disordered" evidence="1">
    <location>
        <begin position="20"/>
        <end position="40"/>
    </location>
</feature>
<accession>A0A8J2PN44</accession>
<evidence type="ECO:0000256" key="1">
    <source>
        <dbReference type="SAM" id="MobiDB-lite"/>
    </source>
</evidence>
<protein>
    <submittedName>
        <fullName evidence="2">Uncharacterized protein</fullName>
    </submittedName>
</protein>
<reference evidence="2" key="1">
    <citation type="submission" date="2021-06" db="EMBL/GenBank/DDBJ databases">
        <authorList>
            <person name="Hodson N. C."/>
            <person name="Mongue J. A."/>
            <person name="Jaron S. K."/>
        </authorList>
    </citation>
    <scope>NUCLEOTIDE SEQUENCE</scope>
</reference>
<dbReference type="AlphaFoldDB" id="A0A8J2PN44"/>
<dbReference type="Proteomes" id="UP000708208">
    <property type="component" value="Unassembled WGS sequence"/>
</dbReference>
<organism evidence="2 3">
    <name type="scientific">Allacma fusca</name>
    <dbReference type="NCBI Taxonomy" id="39272"/>
    <lineage>
        <taxon>Eukaryota</taxon>
        <taxon>Metazoa</taxon>
        <taxon>Ecdysozoa</taxon>
        <taxon>Arthropoda</taxon>
        <taxon>Hexapoda</taxon>
        <taxon>Collembola</taxon>
        <taxon>Symphypleona</taxon>
        <taxon>Sminthuridae</taxon>
        <taxon>Allacma</taxon>
    </lineage>
</organism>
<evidence type="ECO:0000313" key="2">
    <source>
        <dbReference type="EMBL" id="CAG7829800.1"/>
    </source>
</evidence>
<proteinExistence type="predicted"/>
<dbReference type="EMBL" id="CAJVCH010553021">
    <property type="protein sequence ID" value="CAG7829800.1"/>
    <property type="molecule type" value="Genomic_DNA"/>
</dbReference>
<gene>
    <name evidence="2" type="ORF">AFUS01_LOCUS39644</name>
</gene>
<sequence length="92" mass="10286">MSRLDLKKIYGFDTFRCVKRPISGDQGSSTSTGSHKSPEKCASVLDTNSQQVRITHSHEADETLDDFTPYDIPIPNYPNLARTVLNEKSNTI</sequence>
<name>A0A8J2PN44_9HEXA</name>
<keyword evidence="3" id="KW-1185">Reference proteome</keyword>
<evidence type="ECO:0000313" key="3">
    <source>
        <dbReference type="Proteomes" id="UP000708208"/>
    </source>
</evidence>
<comment type="caution">
    <text evidence="2">The sequence shown here is derived from an EMBL/GenBank/DDBJ whole genome shotgun (WGS) entry which is preliminary data.</text>
</comment>